<name>A0A0U5AYK6_9BACL</name>
<dbReference type="EC" id="3.1.4.52" evidence="1"/>
<dbReference type="Gene3D" id="1.10.3210.10">
    <property type="entry name" value="Hypothetical protein af1432"/>
    <property type="match status" value="1"/>
</dbReference>
<protein>
    <submittedName>
        <fullName evidence="1">Cyclic di-GMP phosphodiesterase response regulator RpfG</fullName>
        <ecNumber evidence="1">3.1.4.52</ecNumber>
    </submittedName>
</protein>
<reference evidence="1 2" key="1">
    <citation type="submission" date="2015-12" db="EMBL/GenBank/DDBJ databases">
        <title>Genome sequence of Aneurinibacillus soli.</title>
        <authorList>
            <person name="Lee J.S."/>
            <person name="Lee K.C."/>
            <person name="Kim K.K."/>
            <person name="Lee B.W."/>
        </authorList>
    </citation>
    <scope>NUCLEOTIDE SEQUENCE [LARGE SCALE GENOMIC DNA]</scope>
    <source>
        <strain evidence="1 2">CB4</strain>
    </source>
</reference>
<dbReference type="InterPro" id="IPR003607">
    <property type="entry name" value="HD/PDEase_dom"/>
</dbReference>
<dbReference type="GO" id="GO:0071111">
    <property type="term" value="F:cyclic-guanylate-specific phosphodiesterase activity"/>
    <property type="evidence" value="ECO:0007669"/>
    <property type="project" value="UniProtKB-EC"/>
</dbReference>
<proteinExistence type="predicted"/>
<evidence type="ECO:0000313" key="1">
    <source>
        <dbReference type="EMBL" id="BAU27088.1"/>
    </source>
</evidence>
<dbReference type="KEGG" id="asoc:CB4_01257"/>
<evidence type="ECO:0000313" key="2">
    <source>
        <dbReference type="Proteomes" id="UP000217696"/>
    </source>
</evidence>
<organism evidence="1 2">
    <name type="scientific">Aneurinibacillus soli</name>
    <dbReference type="NCBI Taxonomy" id="1500254"/>
    <lineage>
        <taxon>Bacteria</taxon>
        <taxon>Bacillati</taxon>
        <taxon>Bacillota</taxon>
        <taxon>Bacilli</taxon>
        <taxon>Bacillales</taxon>
        <taxon>Paenibacillaceae</taxon>
        <taxon>Aneurinibacillus group</taxon>
        <taxon>Aneurinibacillus</taxon>
    </lineage>
</organism>
<dbReference type="SMART" id="SM00471">
    <property type="entry name" value="HDc"/>
    <property type="match status" value="1"/>
</dbReference>
<dbReference type="AlphaFoldDB" id="A0A0U5AYK6"/>
<dbReference type="OrthoDB" id="9759601at2"/>
<dbReference type="PROSITE" id="PS51832">
    <property type="entry name" value="HD_GYP"/>
    <property type="match status" value="1"/>
</dbReference>
<gene>
    <name evidence="1" type="primary">rpfG_6</name>
    <name evidence="1" type="ORF">CB4_01257</name>
</gene>
<dbReference type="EMBL" id="AP017312">
    <property type="protein sequence ID" value="BAU27088.1"/>
    <property type="molecule type" value="Genomic_DNA"/>
</dbReference>
<dbReference type="RefSeq" id="WP_096464149.1">
    <property type="nucleotide sequence ID" value="NZ_AP017312.1"/>
</dbReference>
<dbReference type="SUPFAM" id="SSF109604">
    <property type="entry name" value="HD-domain/PDEase-like"/>
    <property type="match status" value="1"/>
</dbReference>
<dbReference type="Pfam" id="PF13487">
    <property type="entry name" value="HD_5"/>
    <property type="match status" value="1"/>
</dbReference>
<keyword evidence="2" id="KW-1185">Reference proteome</keyword>
<keyword evidence="1" id="KW-0378">Hydrolase</keyword>
<sequence>MNIKKSNFDFVGSCLKHDIINHHGILLLSANTTIDKEHIVLLMNNHIVLTEHDFILEQENNPAPQKDTITEKLIEEATLQVKDIFQFVRERNKIPILEVRNHIIPVIHQASENSDVVQLFSMLQSKDDYTYRHNIGVGVFATLLGKWLHLHESDLKLLTISATLHDVGKMKIPDEILNKPGRLTATEYGVIKKHTTYGYEMLKKTTGISPTCALVALQHHEREDGSGYPFGLKGDKIHQFSKIVAVADIFHAMTSKRVYHEPAPFYKVINQMQEDRFGKLDPKIIRLFLHKIMMILIGSDVVLSDGRKGKIVMIHTHEPARPLVKIGNEFIDLSKSSSINIEQIALPYA</sequence>
<dbReference type="PANTHER" id="PTHR43155:SF2">
    <property type="entry name" value="CYCLIC DI-GMP PHOSPHODIESTERASE PA4108"/>
    <property type="match status" value="1"/>
</dbReference>
<dbReference type="CDD" id="cd00077">
    <property type="entry name" value="HDc"/>
    <property type="match status" value="1"/>
</dbReference>
<dbReference type="PANTHER" id="PTHR43155">
    <property type="entry name" value="CYCLIC DI-GMP PHOSPHODIESTERASE PA4108-RELATED"/>
    <property type="match status" value="1"/>
</dbReference>
<accession>A0A0U5AYK6</accession>
<dbReference type="InterPro" id="IPR037522">
    <property type="entry name" value="HD_GYP_dom"/>
</dbReference>
<dbReference type="Proteomes" id="UP000217696">
    <property type="component" value="Chromosome"/>
</dbReference>